<keyword evidence="4" id="KW-1185">Reference proteome</keyword>
<dbReference type="CDD" id="cd09917">
    <property type="entry name" value="F-box_SF"/>
    <property type="match status" value="1"/>
</dbReference>
<evidence type="ECO:0000259" key="2">
    <source>
        <dbReference type="PROSITE" id="PS50181"/>
    </source>
</evidence>
<dbReference type="EMBL" id="JASNWA010000003">
    <property type="protein sequence ID" value="KAK3178970.1"/>
    <property type="molecule type" value="Genomic_DNA"/>
</dbReference>
<dbReference type="InterPro" id="IPR001810">
    <property type="entry name" value="F-box_dom"/>
</dbReference>
<proteinExistence type="predicted"/>
<evidence type="ECO:0000313" key="3">
    <source>
        <dbReference type="EMBL" id="KAK3178970.1"/>
    </source>
</evidence>
<organism evidence="3 4">
    <name type="scientific">Lepraria neglecta</name>
    <dbReference type="NCBI Taxonomy" id="209136"/>
    <lineage>
        <taxon>Eukaryota</taxon>
        <taxon>Fungi</taxon>
        <taxon>Dikarya</taxon>
        <taxon>Ascomycota</taxon>
        <taxon>Pezizomycotina</taxon>
        <taxon>Lecanoromycetes</taxon>
        <taxon>OSLEUM clade</taxon>
        <taxon>Lecanoromycetidae</taxon>
        <taxon>Lecanorales</taxon>
        <taxon>Lecanorineae</taxon>
        <taxon>Stereocaulaceae</taxon>
        <taxon>Lepraria</taxon>
    </lineage>
</organism>
<protein>
    <recommendedName>
        <fullName evidence="2">F-box domain-containing protein</fullName>
    </recommendedName>
</protein>
<comment type="caution">
    <text evidence="3">The sequence shown here is derived from an EMBL/GenBank/DDBJ whole genome shotgun (WGS) entry which is preliminary data.</text>
</comment>
<accession>A0AAD9ZH95</accession>
<sequence>MEKVSDLTDLPTDVFLIVTNFLDARDIFRCLSVSKRWHKEFNDGPFLRDILVRDYSRAREVRSLLTKESSELELPQNKNSNEVPILLKNTFDKVVARYFALKSGKPWSSTELMLHLPLKNPWANHNLIGNQYPVGRWSRYVIPGLTLPLRIRGSREERHVPTDLKETEWTYDAGLLVYYDLDVHAYVLLDIESNTTSIVPFSVKDQVVRRLRLKHSLLIVEWAERCPYHKLNDDEDVHRHFATAYDVLPAPKTFPWLPRWNATFRNEWKLHYLGFPLTPRDCWLSTHSPTHYAAYIWQPNRSSWGEDQPIESLLIWDISQPSPYRPSQDPTGESHSSLGPPLVKKLSYLDLDDLTIRQRDAPSLRKIELDQGSVYFIEEGCDLERGMHVVYRPVSRRVHQYCERIVGIPIIGSGPRWEDRRDDDSAPRVECGSERSPESQPLPEPRRASCWRYNNIYPGVRNQSIRDDPADIEFDVVQHNIGCPEIWITSPSRGWSTRLDMRDIHYEWKEVAGDERWLLIQSKQELRILHFDREVKQGRSQLVELGLPDN</sequence>
<reference evidence="3" key="1">
    <citation type="submission" date="2022-11" db="EMBL/GenBank/DDBJ databases">
        <title>Chromosomal genome sequence assembly and mating type (MAT) locus characterization of the leprose asexual lichenized fungus Lepraria neglecta (Nyl.) Erichsen.</title>
        <authorList>
            <person name="Allen J.L."/>
            <person name="Pfeffer B."/>
        </authorList>
    </citation>
    <scope>NUCLEOTIDE SEQUENCE</scope>
    <source>
        <strain evidence="3">Allen 5258</strain>
    </source>
</reference>
<gene>
    <name evidence="3" type="ORF">OEA41_001108</name>
</gene>
<dbReference type="InterPro" id="IPR036047">
    <property type="entry name" value="F-box-like_dom_sf"/>
</dbReference>
<dbReference type="AlphaFoldDB" id="A0AAD9ZH95"/>
<dbReference type="SMART" id="SM00256">
    <property type="entry name" value="FBOX"/>
    <property type="match status" value="1"/>
</dbReference>
<dbReference type="Proteomes" id="UP001276659">
    <property type="component" value="Unassembled WGS sequence"/>
</dbReference>
<dbReference type="PROSITE" id="PS50181">
    <property type="entry name" value="FBOX"/>
    <property type="match status" value="1"/>
</dbReference>
<dbReference type="Pfam" id="PF12937">
    <property type="entry name" value="F-box-like"/>
    <property type="match status" value="1"/>
</dbReference>
<evidence type="ECO:0000256" key="1">
    <source>
        <dbReference type="SAM" id="MobiDB-lite"/>
    </source>
</evidence>
<evidence type="ECO:0000313" key="4">
    <source>
        <dbReference type="Proteomes" id="UP001276659"/>
    </source>
</evidence>
<feature type="domain" description="F-box" evidence="2">
    <location>
        <begin position="4"/>
        <end position="50"/>
    </location>
</feature>
<name>A0AAD9ZH95_9LECA</name>
<dbReference type="Gene3D" id="1.20.1280.50">
    <property type="match status" value="1"/>
</dbReference>
<feature type="compositionally biased region" description="Basic and acidic residues" evidence="1">
    <location>
        <begin position="416"/>
        <end position="437"/>
    </location>
</feature>
<dbReference type="SUPFAM" id="SSF81383">
    <property type="entry name" value="F-box domain"/>
    <property type="match status" value="1"/>
</dbReference>
<feature type="region of interest" description="Disordered" evidence="1">
    <location>
        <begin position="416"/>
        <end position="445"/>
    </location>
</feature>